<sequence length="59" mass="6534">MGVSDGVRAGNKEGQAGRGWEAWVGARVRGRVAYSNHLKWEWRRCPPPPSPPPPPQTRS</sequence>
<gene>
    <name evidence="1" type="ORF">E2C01_041879</name>
</gene>
<dbReference type="Proteomes" id="UP000324222">
    <property type="component" value="Unassembled WGS sequence"/>
</dbReference>
<evidence type="ECO:0000313" key="1">
    <source>
        <dbReference type="EMBL" id="MPC48113.1"/>
    </source>
</evidence>
<comment type="caution">
    <text evidence="1">The sequence shown here is derived from an EMBL/GenBank/DDBJ whole genome shotgun (WGS) entry which is preliminary data.</text>
</comment>
<dbReference type="AlphaFoldDB" id="A0A5B7FSV2"/>
<keyword evidence="2" id="KW-1185">Reference proteome</keyword>
<dbReference type="EMBL" id="VSRR010008112">
    <property type="protein sequence ID" value="MPC48113.1"/>
    <property type="molecule type" value="Genomic_DNA"/>
</dbReference>
<proteinExistence type="predicted"/>
<protein>
    <submittedName>
        <fullName evidence="1">Uncharacterized protein</fullName>
    </submittedName>
</protein>
<evidence type="ECO:0000313" key="2">
    <source>
        <dbReference type="Proteomes" id="UP000324222"/>
    </source>
</evidence>
<name>A0A5B7FSV2_PORTR</name>
<reference evidence="1 2" key="1">
    <citation type="submission" date="2019-05" db="EMBL/GenBank/DDBJ databases">
        <title>Another draft genome of Portunus trituberculatus and its Hox gene families provides insights of decapod evolution.</title>
        <authorList>
            <person name="Jeong J.-H."/>
            <person name="Song I."/>
            <person name="Kim S."/>
            <person name="Choi T."/>
            <person name="Kim D."/>
            <person name="Ryu S."/>
            <person name="Kim W."/>
        </authorList>
    </citation>
    <scope>NUCLEOTIDE SEQUENCE [LARGE SCALE GENOMIC DNA]</scope>
    <source>
        <tissue evidence="1">Muscle</tissue>
    </source>
</reference>
<organism evidence="1 2">
    <name type="scientific">Portunus trituberculatus</name>
    <name type="common">Swimming crab</name>
    <name type="synonym">Neptunus trituberculatus</name>
    <dbReference type="NCBI Taxonomy" id="210409"/>
    <lineage>
        <taxon>Eukaryota</taxon>
        <taxon>Metazoa</taxon>
        <taxon>Ecdysozoa</taxon>
        <taxon>Arthropoda</taxon>
        <taxon>Crustacea</taxon>
        <taxon>Multicrustacea</taxon>
        <taxon>Malacostraca</taxon>
        <taxon>Eumalacostraca</taxon>
        <taxon>Eucarida</taxon>
        <taxon>Decapoda</taxon>
        <taxon>Pleocyemata</taxon>
        <taxon>Brachyura</taxon>
        <taxon>Eubrachyura</taxon>
        <taxon>Portunoidea</taxon>
        <taxon>Portunidae</taxon>
        <taxon>Portuninae</taxon>
        <taxon>Portunus</taxon>
    </lineage>
</organism>
<accession>A0A5B7FSV2</accession>